<reference evidence="1" key="1">
    <citation type="submission" date="2014-09" db="EMBL/GenBank/DDBJ databases">
        <authorList>
            <person name="Magalhaes I.L.F."/>
            <person name="Oliveira U."/>
            <person name="Santos F.R."/>
            <person name="Vidigal T.H.D.A."/>
            <person name="Brescovit A.D."/>
            <person name="Santos A.J."/>
        </authorList>
    </citation>
    <scope>NUCLEOTIDE SEQUENCE</scope>
    <source>
        <tissue evidence="1">Shoot tissue taken approximately 20 cm above the soil surface</tissue>
    </source>
</reference>
<dbReference type="EMBL" id="GBRH01245098">
    <property type="protein sequence ID" value="JAD52797.1"/>
    <property type="molecule type" value="Transcribed_RNA"/>
</dbReference>
<dbReference type="AlphaFoldDB" id="A0A0A9B0C9"/>
<evidence type="ECO:0000313" key="1">
    <source>
        <dbReference type="EMBL" id="JAD52797.1"/>
    </source>
</evidence>
<sequence>MCHLWLLHQKLICALQEVHLMVILMWTSHLLVERIVLERKSREAAMVMVCPLLLKRLLVAALRMWKWRKNMWMRKGQIKLLNLRLLRRLKFFLRKRRDLTTVQSKL</sequence>
<protein>
    <submittedName>
        <fullName evidence="1">Uncharacterized protein</fullName>
    </submittedName>
</protein>
<accession>A0A0A9B0C9</accession>
<name>A0A0A9B0C9_ARUDO</name>
<proteinExistence type="predicted"/>
<organism evidence="1">
    <name type="scientific">Arundo donax</name>
    <name type="common">Giant reed</name>
    <name type="synonym">Donax arundinaceus</name>
    <dbReference type="NCBI Taxonomy" id="35708"/>
    <lineage>
        <taxon>Eukaryota</taxon>
        <taxon>Viridiplantae</taxon>
        <taxon>Streptophyta</taxon>
        <taxon>Embryophyta</taxon>
        <taxon>Tracheophyta</taxon>
        <taxon>Spermatophyta</taxon>
        <taxon>Magnoliopsida</taxon>
        <taxon>Liliopsida</taxon>
        <taxon>Poales</taxon>
        <taxon>Poaceae</taxon>
        <taxon>PACMAD clade</taxon>
        <taxon>Arundinoideae</taxon>
        <taxon>Arundineae</taxon>
        <taxon>Arundo</taxon>
    </lineage>
</organism>
<reference evidence="1" key="2">
    <citation type="journal article" date="2015" name="Data Brief">
        <title>Shoot transcriptome of the giant reed, Arundo donax.</title>
        <authorList>
            <person name="Barrero R.A."/>
            <person name="Guerrero F.D."/>
            <person name="Moolhuijzen P."/>
            <person name="Goolsby J.A."/>
            <person name="Tidwell J."/>
            <person name="Bellgard S.E."/>
            <person name="Bellgard M.I."/>
        </authorList>
    </citation>
    <scope>NUCLEOTIDE SEQUENCE</scope>
    <source>
        <tissue evidence="1">Shoot tissue taken approximately 20 cm above the soil surface</tissue>
    </source>
</reference>